<gene>
    <name evidence="2" type="ORF">JYZ213_LOCUS26388</name>
    <name evidence="3" type="ORF">OXD698_LOCUS12114</name>
</gene>
<name>A0A814VRG1_9BILA</name>
<evidence type="ECO:0000313" key="2">
    <source>
        <dbReference type="EMBL" id="CAF1191834.1"/>
    </source>
</evidence>
<keyword evidence="1" id="KW-1133">Transmembrane helix</keyword>
<evidence type="ECO:0000313" key="3">
    <source>
        <dbReference type="EMBL" id="CAF3698525.1"/>
    </source>
</evidence>
<organism evidence="2 4">
    <name type="scientific">Adineta steineri</name>
    <dbReference type="NCBI Taxonomy" id="433720"/>
    <lineage>
        <taxon>Eukaryota</taxon>
        <taxon>Metazoa</taxon>
        <taxon>Spiralia</taxon>
        <taxon>Gnathifera</taxon>
        <taxon>Rotifera</taxon>
        <taxon>Eurotatoria</taxon>
        <taxon>Bdelloidea</taxon>
        <taxon>Adinetida</taxon>
        <taxon>Adinetidae</taxon>
        <taxon>Adineta</taxon>
    </lineage>
</organism>
<feature type="transmembrane region" description="Helical" evidence="1">
    <location>
        <begin position="346"/>
        <end position="368"/>
    </location>
</feature>
<protein>
    <submittedName>
        <fullName evidence="2">Uncharacterized protein</fullName>
    </submittedName>
</protein>
<accession>A0A814VRG1</accession>
<dbReference type="AlphaFoldDB" id="A0A814VRG1"/>
<sequence length="537" mass="62747">MAQPQEFAAFGLDGQPLFCNGRPCARCHNCRDWHFSGLRETWDWVCNWQNWTQADWNDWSRHGRRQFWKRAGATCVYDNDPVAHPDLNLLAGTVGATGTVGAAATVGAVGAAVTVDAAATVGAGVGPAVAGVAFGALSDVGYLIRYPTSIGAAFIVGDITWHAHNRGITRRDPVTPVTHITPATLFTNLFLLPIFFHPFNICRHLIHIGHEPFHPESLQSHSYELSLYNMMEHRKSYISIYRLIVTHENILQRLYNYLFKTKPTLYFYPNLIKYTLMYLSNYDRTPFINSFFMMYISYFLLTYFSSLVHVYRISLKRKEEKTLENIRYHAKQLIESSYIKWIIHALFWKILGVIISHIFYIMAVKILMQRLFISYEYFHLNQDQIYSSWNVQKNIKLIYKYEGWHVFFSGILSRMIYELGITLIPRLIWWPFRSLFIRSTIKSYFYASSIELYFLQCICENILRCFSIYLQIFARITTLEIVNQMHEHTNLIKYPLLLLLRHHYHHLKQSWSFLLSLHLIDANLITKGLSIFLRQAN</sequence>
<dbReference type="Proteomes" id="UP000663844">
    <property type="component" value="Unassembled WGS sequence"/>
</dbReference>
<dbReference type="Proteomes" id="UP000663845">
    <property type="component" value="Unassembled WGS sequence"/>
</dbReference>
<dbReference type="EMBL" id="CAJOAZ010000697">
    <property type="protein sequence ID" value="CAF3698525.1"/>
    <property type="molecule type" value="Genomic_DNA"/>
</dbReference>
<keyword evidence="1" id="KW-0472">Membrane</keyword>
<feature type="transmembrane region" description="Helical" evidence="1">
    <location>
        <begin position="291"/>
        <end position="311"/>
    </location>
</feature>
<reference evidence="2" key="1">
    <citation type="submission" date="2021-02" db="EMBL/GenBank/DDBJ databases">
        <authorList>
            <person name="Nowell W R."/>
        </authorList>
    </citation>
    <scope>NUCLEOTIDE SEQUENCE</scope>
</reference>
<dbReference type="EMBL" id="CAJNOG010000350">
    <property type="protein sequence ID" value="CAF1191834.1"/>
    <property type="molecule type" value="Genomic_DNA"/>
</dbReference>
<evidence type="ECO:0000256" key="1">
    <source>
        <dbReference type="SAM" id="Phobius"/>
    </source>
</evidence>
<comment type="caution">
    <text evidence="2">The sequence shown here is derived from an EMBL/GenBank/DDBJ whole genome shotgun (WGS) entry which is preliminary data.</text>
</comment>
<evidence type="ECO:0000313" key="4">
    <source>
        <dbReference type="Proteomes" id="UP000663845"/>
    </source>
</evidence>
<keyword evidence="1" id="KW-0812">Transmembrane</keyword>
<proteinExistence type="predicted"/>